<dbReference type="RefSeq" id="WP_269884258.1">
    <property type="nucleotide sequence ID" value="NZ_JAQAGZ010000019.1"/>
</dbReference>
<keyword evidence="3" id="KW-1185">Reference proteome</keyword>
<evidence type="ECO:0000256" key="1">
    <source>
        <dbReference type="SAM" id="Phobius"/>
    </source>
</evidence>
<feature type="transmembrane region" description="Helical" evidence="1">
    <location>
        <begin position="7"/>
        <end position="27"/>
    </location>
</feature>
<proteinExistence type="predicted"/>
<keyword evidence="1" id="KW-0812">Transmembrane</keyword>
<dbReference type="EMBL" id="JAQAGZ010000019">
    <property type="protein sequence ID" value="MCZ8515727.1"/>
    <property type="molecule type" value="Genomic_DNA"/>
</dbReference>
<sequence>MENKFPIGFLIGLLISIPLWISAIGWVRLIASGFGFVVHGRSL</sequence>
<keyword evidence="1" id="KW-1133">Transmembrane helix</keyword>
<keyword evidence="1" id="KW-0472">Membrane</keyword>
<dbReference type="Proteomes" id="UP001527882">
    <property type="component" value="Unassembled WGS sequence"/>
</dbReference>
<evidence type="ECO:0000313" key="2">
    <source>
        <dbReference type="EMBL" id="MCZ8515727.1"/>
    </source>
</evidence>
<organism evidence="2 3">
    <name type="scientific">Paenibacillus gyeongsangnamensis</name>
    <dbReference type="NCBI Taxonomy" id="3388067"/>
    <lineage>
        <taxon>Bacteria</taxon>
        <taxon>Bacillati</taxon>
        <taxon>Bacillota</taxon>
        <taxon>Bacilli</taxon>
        <taxon>Bacillales</taxon>
        <taxon>Paenibacillaceae</taxon>
        <taxon>Paenibacillus</taxon>
    </lineage>
</organism>
<name>A0ABT4QFR6_9BACL</name>
<evidence type="ECO:0000313" key="3">
    <source>
        <dbReference type="Proteomes" id="UP001527882"/>
    </source>
</evidence>
<reference evidence="2 3" key="1">
    <citation type="submission" date="2022-12" db="EMBL/GenBank/DDBJ databases">
        <title>Draft genome sequence of Paenibacillus sp. dW9.</title>
        <authorList>
            <person name="Choi E.-W."/>
            <person name="Kim D.-U."/>
        </authorList>
    </citation>
    <scope>NUCLEOTIDE SEQUENCE [LARGE SCALE GENOMIC DNA]</scope>
    <source>
        <strain evidence="3">dW9</strain>
    </source>
</reference>
<protein>
    <submittedName>
        <fullName evidence="2">Uncharacterized protein</fullName>
    </submittedName>
</protein>
<accession>A0ABT4QFR6</accession>
<comment type="caution">
    <text evidence="2">The sequence shown here is derived from an EMBL/GenBank/DDBJ whole genome shotgun (WGS) entry which is preliminary data.</text>
</comment>
<gene>
    <name evidence="2" type="ORF">O9H85_25615</name>
</gene>